<accession>A0ACB9ZLJ2</accession>
<protein>
    <submittedName>
        <fullName evidence="1">Uncharacterized protein</fullName>
    </submittedName>
</protein>
<comment type="caution">
    <text evidence="1">The sequence shown here is derived from an EMBL/GenBank/DDBJ whole genome shotgun (WGS) entry which is preliminary data.</text>
</comment>
<evidence type="ECO:0000313" key="1">
    <source>
        <dbReference type="EMBL" id="KAI5648546.1"/>
    </source>
</evidence>
<reference evidence="2" key="1">
    <citation type="journal article" date="2023" name="Nat. Plants">
        <title>Single-cell RNA sequencing provides a high-resolution roadmap for understanding the multicellular compartmentation of specialized metabolism.</title>
        <authorList>
            <person name="Sun S."/>
            <person name="Shen X."/>
            <person name="Li Y."/>
            <person name="Li Y."/>
            <person name="Wang S."/>
            <person name="Li R."/>
            <person name="Zhang H."/>
            <person name="Shen G."/>
            <person name="Guo B."/>
            <person name="Wei J."/>
            <person name="Xu J."/>
            <person name="St-Pierre B."/>
            <person name="Chen S."/>
            <person name="Sun C."/>
        </authorList>
    </citation>
    <scope>NUCLEOTIDE SEQUENCE [LARGE SCALE GENOMIC DNA]</scope>
</reference>
<dbReference type="EMBL" id="CM044708">
    <property type="protein sequence ID" value="KAI5648546.1"/>
    <property type="molecule type" value="Genomic_DNA"/>
</dbReference>
<name>A0ACB9ZLJ2_CATRO</name>
<keyword evidence="2" id="KW-1185">Reference proteome</keyword>
<gene>
    <name evidence="1" type="ORF">M9H77_34551</name>
</gene>
<proteinExistence type="predicted"/>
<sequence>MASLRHGRSFLWAALVLFMFMFMVVGINGGGANIFHEWRVALDTTIQPVSSDQPVITINGMFPGPLINSTTNDNIYVNIFNDLDEPLLMTWNGIQQRRDSWQDGVSGTNCPIQPGKNWTYVFQMKDQIGSYFYFPSINFQKAGGGFGPIRVNNRIVIKVPFAEPHHDFDLLIGDWYHKSFKEVRSNVSGGYRPPQWMLMNGKGPFGNPLSKAHESFTVSKGKTYRFRISNVGTTWSFNLRIQNHTMQLVEAEGSYTNKMIIESLDVHIGQSYSVLVTADQDSFVDYYMVASPKMTNESFNSNNTLVGVGVLHYDASENPPTDPLPAGPDPFDLQFSLNQSQSIRWNLTTGAARPNPQGAFNVSNVTLSQTFILNGSFTKINGISRFTVNNVSYDSPNTPLKLADEFLDDSSGVFQLDAFPINSTLSTVVNGTFVSSGIHRGWLEIVFMNRHDSINSWHLDGFGFFVVGFGHGDWEPIFRYSYNLYDPIVRSTVEVYPRSWTAVYAYLDNPGMWNLRSQILRNWYLGQELYVRVFDTDLDPAKERPPPENLLYCGLVQAPISTPPAISPIPKPTLASSAPPALPPPMKSTAETLQIGIWFLVTMGVLIMLL</sequence>
<dbReference type="Proteomes" id="UP001060085">
    <property type="component" value="Linkage Group LG08"/>
</dbReference>
<evidence type="ECO:0000313" key="2">
    <source>
        <dbReference type="Proteomes" id="UP001060085"/>
    </source>
</evidence>
<organism evidence="1 2">
    <name type="scientific">Catharanthus roseus</name>
    <name type="common">Madagascar periwinkle</name>
    <name type="synonym">Vinca rosea</name>
    <dbReference type="NCBI Taxonomy" id="4058"/>
    <lineage>
        <taxon>Eukaryota</taxon>
        <taxon>Viridiplantae</taxon>
        <taxon>Streptophyta</taxon>
        <taxon>Embryophyta</taxon>
        <taxon>Tracheophyta</taxon>
        <taxon>Spermatophyta</taxon>
        <taxon>Magnoliopsida</taxon>
        <taxon>eudicotyledons</taxon>
        <taxon>Gunneridae</taxon>
        <taxon>Pentapetalae</taxon>
        <taxon>asterids</taxon>
        <taxon>lamiids</taxon>
        <taxon>Gentianales</taxon>
        <taxon>Apocynaceae</taxon>
        <taxon>Rauvolfioideae</taxon>
        <taxon>Vinceae</taxon>
        <taxon>Catharanthinae</taxon>
        <taxon>Catharanthus</taxon>
    </lineage>
</organism>